<evidence type="ECO:0000256" key="2">
    <source>
        <dbReference type="ARBA" id="ARBA00022771"/>
    </source>
</evidence>
<dbReference type="GO" id="GO:0061630">
    <property type="term" value="F:ubiquitin protein ligase activity"/>
    <property type="evidence" value="ECO:0007669"/>
    <property type="project" value="TreeGrafter"/>
</dbReference>
<evidence type="ECO:0000256" key="3">
    <source>
        <dbReference type="ARBA" id="ARBA00022833"/>
    </source>
</evidence>
<accession>A0AAV9FFI3</accession>
<dbReference type="InterPro" id="IPR001841">
    <property type="entry name" value="Znf_RING"/>
</dbReference>
<evidence type="ECO:0000313" key="6">
    <source>
        <dbReference type="EMBL" id="KAK1324499.1"/>
    </source>
</evidence>
<keyword evidence="1" id="KW-0479">Metal-binding</keyword>
<evidence type="ECO:0000256" key="1">
    <source>
        <dbReference type="ARBA" id="ARBA00022723"/>
    </source>
</evidence>
<evidence type="ECO:0000259" key="5">
    <source>
        <dbReference type="PROSITE" id="PS50089"/>
    </source>
</evidence>
<keyword evidence="2 4" id="KW-0863">Zinc-finger</keyword>
<keyword evidence="7" id="KW-1185">Reference proteome</keyword>
<dbReference type="GO" id="GO:0008270">
    <property type="term" value="F:zinc ion binding"/>
    <property type="evidence" value="ECO:0007669"/>
    <property type="project" value="UniProtKB-KW"/>
</dbReference>
<dbReference type="PROSITE" id="PS50089">
    <property type="entry name" value="ZF_RING_2"/>
    <property type="match status" value="1"/>
</dbReference>
<keyword evidence="3" id="KW-0862">Zinc</keyword>
<dbReference type="SMART" id="SM00184">
    <property type="entry name" value="RING"/>
    <property type="match status" value="1"/>
</dbReference>
<dbReference type="PANTHER" id="PTHR45969">
    <property type="entry name" value="RING ZINC FINGER PROTEIN-RELATED"/>
    <property type="match status" value="1"/>
</dbReference>
<dbReference type="SUPFAM" id="SSF57850">
    <property type="entry name" value="RING/U-box"/>
    <property type="match status" value="1"/>
</dbReference>
<evidence type="ECO:0000313" key="7">
    <source>
        <dbReference type="Proteomes" id="UP001180020"/>
    </source>
</evidence>
<dbReference type="Proteomes" id="UP001180020">
    <property type="component" value="Unassembled WGS sequence"/>
</dbReference>
<reference evidence="6" key="2">
    <citation type="submission" date="2023-06" db="EMBL/GenBank/DDBJ databases">
        <authorList>
            <person name="Ma L."/>
            <person name="Liu K.-W."/>
            <person name="Li Z."/>
            <person name="Hsiao Y.-Y."/>
            <person name="Qi Y."/>
            <person name="Fu T."/>
            <person name="Tang G."/>
            <person name="Zhang D."/>
            <person name="Sun W.-H."/>
            <person name="Liu D.-K."/>
            <person name="Li Y."/>
            <person name="Chen G.-Z."/>
            <person name="Liu X.-D."/>
            <person name="Liao X.-Y."/>
            <person name="Jiang Y.-T."/>
            <person name="Yu X."/>
            <person name="Hao Y."/>
            <person name="Huang J."/>
            <person name="Zhao X.-W."/>
            <person name="Ke S."/>
            <person name="Chen Y.-Y."/>
            <person name="Wu W.-L."/>
            <person name="Hsu J.-L."/>
            <person name="Lin Y.-F."/>
            <person name="Huang M.-D."/>
            <person name="Li C.-Y."/>
            <person name="Huang L."/>
            <person name="Wang Z.-W."/>
            <person name="Zhao X."/>
            <person name="Zhong W.-Y."/>
            <person name="Peng D.-H."/>
            <person name="Ahmad S."/>
            <person name="Lan S."/>
            <person name="Zhang J.-S."/>
            <person name="Tsai W.-C."/>
            <person name="Van De Peer Y."/>
            <person name="Liu Z.-J."/>
        </authorList>
    </citation>
    <scope>NUCLEOTIDE SEQUENCE</scope>
    <source>
        <strain evidence="6">CP</strain>
        <tissue evidence="6">Leaves</tissue>
    </source>
</reference>
<gene>
    <name evidence="6" type="primary">EL5.1</name>
    <name evidence="6" type="ORF">QJS10_CPA01g02396</name>
</gene>
<dbReference type="Pfam" id="PF13639">
    <property type="entry name" value="zf-RING_2"/>
    <property type="match status" value="1"/>
</dbReference>
<dbReference type="InterPro" id="IPR011016">
    <property type="entry name" value="Znf_RING-CH"/>
</dbReference>
<organism evidence="6 7">
    <name type="scientific">Acorus calamus</name>
    <name type="common">Sweet flag</name>
    <dbReference type="NCBI Taxonomy" id="4465"/>
    <lineage>
        <taxon>Eukaryota</taxon>
        <taxon>Viridiplantae</taxon>
        <taxon>Streptophyta</taxon>
        <taxon>Embryophyta</taxon>
        <taxon>Tracheophyta</taxon>
        <taxon>Spermatophyta</taxon>
        <taxon>Magnoliopsida</taxon>
        <taxon>Liliopsida</taxon>
        <taxon>Acoraceae</taxon>
        <taxon>Acorus</taxon>
    </lineage>
</organism>
<evidence type="ECO:0000256" key="4">
    <source>
        <dbReference type="PROSITE-ProRule" id="PRU00175"/>
    </source>
</evidence>
<dbReference type="SMART" id="SM00744">
    <property type="entry name" value="RINGv"/>
    <property type="match status" value="1"/>
</dbReference>
<protein>
    <submittedName>
        <fullName evidence="6">E3 ubiquitin-protein ligase EL5</fullName>
    </submittedName>
</protein>
<name>A0AAV9FFI3_ACOCL</name>
<reference evidence="6" key="1">
    <citation type="journal article" date="2023" name="Nat. Commun.">
        <title>Diploid and tetraploid genomes of Acorus and the evolution of monocots.</title>
        <authorList>
            <person name="Ma L."/>
            <person name="Liu K.W."/>
            <person name="Li Z."/>
            <person name="Hsiao Y.Y."/>
            <person name="Qi Y."/>
            <person name="Fu T."/>
            <person name="Tang G.D."/>
            <person name="Zhang D."/>
            <person name="Sun W.H."/>
            <person name="Liu D.K."/>
            <person name="Li Y."/>
            <person name="Chen G.Z."/>
            <person name="Liu X.D."/>
            <person name="Liao X.Y."/>
            <person name="Jiang Y.T."/>
            <person name="Yu X."/>
            <person name="Hao Y."/>
            <person name="Huang J."/>
            <person name="Zhao X.W."/>
            <person name="Ke S."/>
            <person name="Chen Y.Y."/>
            <person name="Wu W.L."/>
            <person name="Hsu J.L."/>
            <person name="Lin Y.F."/>
            <person name="Huang M.D."/>
            <person name="Li C.Y."/>
            <person name="Huang L."/>
            <person name="Wang Z.W."/>
            <person name="Zhao X."/>
            <person name="Zhong W.Y."/>
            <person name="Peng D.H."/>
            <person name="Ahmad S."/>
            <person name="Lan S."/>
            <person name="Zhang J.S."/>
            <person name="Tsai W.C."/>
            <person name="Van de Peer Y."/>
            <person name="Liu Z.J."/>
        </authorList>
    </citation>
    <scope>NUCLEOTIDE SEQUENCE</scope>
    <source>
        <strain evidence="6">CP</strain>
    </source>
</reference>
<dbReference type="EMBL" id="JAUJYO010000001">
    <property type="protein sequence ID" value="KAK1324499.1"/>
    <property type="molecule type" value="Genomic_DNA"/>
</dbReference>
<dbReference type="Gene3D" id="3.30.40.10">
    <property type="entry name" value="Zinc/RING finger domain, C3HC4 (zinc finger)"/>
    <property type="match status" value="1"/>
</dbReference>
<dbReference type="GO" id="GO:0016567">
    <property type="term" value="P:protein ubiquitination"/>
    <property type="evidence" value="ECO:0007669"/>
    <property type="project" value="TreeGrafter"/>
</dbReference>
<sequence length="140" mass="15640">MGFPIGYSELLIHLFYPLSWLLHSIGLGDLLTDDHHPPILGMDGCDEICAVCLCDFGGGEEQRRLTNCGHMFHRECLDRWVGHDRRTCPLCRSTFTDEGLLGLTSVSASARDGLFSGFCFTRLFDDFLSPLTNLATFSTF</sequence>
<comment type="caution">
    <text evidence="6">The sequence shown here is derived from an EMBL/GenBank/DDBJ whole genome shotgun (WGS) entry which is preliminary data.</text>
</comment>
<dbReference type="AlphaFoldDB" id="A0AAV9FFI3"/>
<dbReference type="PANTHER" id="PTHR45969:SF81">
    <property type="entry name" value="OS08G0157400 PROTEIN"/>
    <property type="match status" value="1"/>
</dbReference>
<dbReference type="InterPro" id="IPR013083">
    <property type="entry name" value="Znf_RING/FYVE/PHD"/>
</dbReference>
<feature type="domain" description="RING-type" evidence="5">
    <location>
        <begin position="49"/>
        <end position="92"/>
    </location>
</feature>
<proteinExistence type="predicted"/>